<evidence type="ECO:0000313" key="1">
    <source>
        <dbReference type="EMBL" id="CAA9264449.1"/>
    </source>
</evidence>
<protein>
    <submittedName>
        <fullName evidence="1">Uncharacterized protein</fullName>
    </submittedName>
</protein>
<gene>
    <name evidence="1" type="ORF">AVDCRST_MAG63-2604</name>
</gene>
<accession>A0A6J4IZ71</accession>
<name>A0A6J4IZ71_9BACT</name>
<proteinExistence type="predicted"/>
<dbReference type="AlphaFoldDB" id="A0A6J4IZ71"/>
<reference evidence="1" key="1">
    <citation type="submission" date="2020-02" db="EMBL/GenBank/DDBJ databases">
        <authorList>
            <person name="Meier V. D."/>
        </authorList>
    </citation>
    <scope>NUCLEOTIDE SEQUENCE</scope>
    <source>
        <strain evidence="1">AVDCRST_MAG63</strain>
    </source>
</reference>
<organism evidence="1">
    <name type="scientific">uncultured Armatimonadetes bacterium</name>
    <dbReference type="NCBI Taxonomy" id="157466"/>
    <lineage>
        <taxon>Bacteria</taxon>
        <taxon>Bacillati</taxon>
        <taxon>Armatimonadota</taxon>
        <taxon>environmental samples</taxon>
    </lineage>
</organism>
<sequence>MSASTSANSDPAEESFRRMIRSLDCPFCGLGYTDHAVDWGWAWSEGRADALREQGRDERDGPFKLKCELCGKRAWLNYFAKTVTSAESDSA</sequence>
<dbReference type="EMBL" id="CADCTO010000336">
    <property type="protein sequence ID" value="CAA9264449.1"/>
    <property type="molecule type" value="Genomic_DNA"/>
</dbReference>